<dbReference type="EMBL" id="FWXR01000008">
    <property type="protein sequence ID" value="SMC78714.1"/>
    <property type="molecule type" value="Genomic_DNA"/>
</dbReference>
<proteinExistence type="predicted"/>
<dbReference type="InterPro" id="IPR006171">
    <property type="entry name" value="TOPRIM_dom"/>
</dbReference>
<feature type="domain" description="Toprim" evidence="1">
    <location>
        <begin position="229"/>
        <end position="317"/>
    </location>
</feature>
<dbReference type="Pfam" id="PF13362">
    <property type="entry name" value="Toprim_3"/>
    <property type="match status" value="1"/>
</dbReference>
<dbReference type="InterPro" id="IPR055570">
    <property type="entry name" value="DUF7146"/>
</dbReference>
<gene>
    <name evidence="3" type="ORF">SAMN06297251_10874</name>
</gene>
<dbReference type="RefSeq" id="WP_170923258.1">
    <property type="nucleotide sequence ID" value="NZ_FWXR01000008.1"/>
</dbReference>
<evidence type="ECO:0000313" key="3">
    <source>
        <dbReference type="EMBL" id="SMC78714.1"/>
    </source>
</evidence>
<dbReference type="Proteomes" id="UP000192656">
    <property type="component" value="Unassembled WGS sequence"/>
</dbReference>
<dbReference type="Pfam" id="PF23639">
    <property type="entry name" value="DUF7146"/>
    <property type="match status" value="1"/>
</dbReference>
<organism evidence="3 4">
    <name type="scientific">Fulvimarina manganoxydans</name>
    <dbReference type="NCBI Taxonomy" id="937218"/>
    <lineage>
        <taxon>Bacteria</taxon>
        <taxon>Pseudomonadati</taxon>
        <taxon>Pseudomonadota</taxon>
        <taxon>Alphaproteobacteria</taxon>
        <taxon>Hyphomicrobiales</taxon>
        <taxon>Aurantimonadaceae</taxon>
        <taxon>Fulvimarina</taxon>
    </lineage>
</organism>
<name>A0A1W2C128_9HYPH</name>
<accession>A0A1W2C128</accession>
<keyword evidence="4" id="KW-1185">Reference proteome</keyword>
<evidence type="ECO:0000259" key="1">
    <source>
        <dbReference type="Pfam" id="PF13362"/>
    </source>
</evidence>
<feature type="domain" description="DUF7146" evidence="2">
    <location>
        <begin position="118"/>
        <end position="221"/>
    </location>
</feature>
<evidence type="ECO:0000259" key="2">
    <source>
        <dbReference type="Pfam" id="PF23639"/>
    </source>
</evidence>
<sequence>MESASDLAEALAARAEPFCRAYLPDGTLQGDYWAVGDATGTPGQSMRVRLADRCGRSAGKWRDYATAEFGDLLDIIAHVKGLSDFADVASEARAFLGHTDAQRVEPSAKTPAIQQSDLQEKARRLLGTGKPIAGTPVEAYLKNRGIRRFGRALAWHPNVFYRAPRGSKMSPEPAMLASITDNAGRTTGVARTWLDVERRCVADLEDPKRVMGTLYGNAVRFGRRDSVLGCGEGLETMLSVGTVLPYLPLAACLTATHLGLFEIPDHVAEVWIFHDEDEAGRLGAARLARRARKSGRRVVIHGPVFNDFNDDLTDIGEEFIYGRMLHEIGPIVEAFARPGMGPA</sequence>
<protein>
    <submittedName>
        <fullName evidence="3">Toprim domain-containing protein</fullName>
    </submittedName>
</protein>
<evidence type="ECO:0000313" key="4">
    <source>
        <dbReference type="Proteomes" id="UP000192656"/>
    </source>
</evidence>
<reference evidence="3 4" key="1">
    <citation type="submission" date="2017-04" db="EMBL/GenBank/DDBJ databases">
        <authorList>
            <person name="Afonso C.L."/>
            <person name="Miller P.J."/>
            <person name="Scott M.A."/>
            <person name="Spackman E."/>
            <person name="Goraichik I."/>
            <person name="Dimitrov K.M."/>
            <person name="Suarez D.L."/>
            <person name="Swayne D.E."/>
        </authorList>
    </citation>
    <scope>NUCLEOTIDE SEQUENCE [LARGE SCALE GENOMIC DNA]</scope>
    <source>
        <strain evidence="3 4">CGMCC 1.10972</strain>
    </source>
</reference>
<dbReference type="AlphaFoldDB" id="A0A1W2C128"/>
<dbReference type="STRING" id="937218.SAMN06297251_10874"/>